<feature type="chain" id="PRO_5035296501" evidence="7">
    <location>
        <begin position="27"/>
        <end position="366"/>
    </location>
</feature>
<evidence type="ECO:0000313" key="9">
    <source>
        <dbReference type="EMBL" id="MBD2774328.1"/>
    </source>
</evidence>
<feature type="domain" description="Peptidoglycan binding-like" evidence="8">
    <location>
        <begin position="55"/>
        <end position="111"/>
    </location>
</feature>
<accession>A0A8J6XVB2</accession>
<dbReference type="SUPFAM" id="SSF48371">
    <property type="entry name" value="ARM repeat"/>
    <property type="match status" value="1"/>
</dbReference>
<dbReference type="EMBL" id="JACXAE010000069">
    <property type="protein sequence ID" value="MBD2774328.1"/>
    <property type="molecule type" value="Genomic_DNA"/>
</dbReference>
<reference evidence="9" key="1">
    <citation type="submission" date="2020-09" db="EMBL/GenBank/DDBJ databases">
        <title>Iningainema tapete sp. nov. (Scytonemataceae, Cyanobacteria) from greenhouses in central Florida (USA) produces two types of nodularin with biosynthetic potential for microcystin-LR and anabaenopeptins.</title>
        <authorList>
            <person name="Berthold D.E."/>
            <person name="Lefler F.W."/>
            <person name="Huang I.-S."/>
            <person name="Abdulla H."/>
            <person name="Zimba P.V."/>
            <person name="Laughinghouse H.D. IV."/>
        </authorList>
    </citation>
    <scope>NUCLEOTIDE SEQUENCE</scope>
    <source>
        <strain evidence="9">BLCCT55</strain>
    </source>
</reference>
<dbReference type="Proteomes" id="UP000629098">
    <property type="component" value="Unassembled WGS sequence"/>
</dbReference>
<comment type="similarity">
    <text evidence="1">Belongs to the CpcE/RpcE/PecE family.</text>
</comment>
<evidence type="ECO:0000313" key="10">
    <source>
        <dbReference type="Proteomes" id="UP000629098"/>
    </source>
</evidence>
<feature type="transmembrane region" description="Helical" evidence="6">
    <location>
        <begin position="143"/>
        <end position="164"/>
    </location>
</feature>
<gene>
    <name evidence="9" type="ORF">ICL16_20195</name>
</gene>
<dbReference type="GO" id="GO:0016491">
    <property type="term" value="F:oxidoreductase activity"/>
    <property type="evidence" value="ECO:0007669"/>
    <property type="project" value="TreeGrafter"/>
</dbReference>
<keyword evidence="6" id="KW-0472">Membrane</keyword>
<sequence length="366" mass="39988">MRLSRSSILIFTCLTCLGFDFLPASAATYEQQPLVFELGVTTNTAIKSILEPGSTGEEVKGLQTLLKQLGYYKGVVDGNYGSVTRLAVSQFQQAKGIAADGIVGSKTWNTLQAEVKQNQQKNPTPVTTSTPKPTAKPDVGLGFVWWLLVGIGTLGIVGALLYVIQKMGKVQTSHPPISNTVISQKDTSVISPIQQDNSNHQQESTLLPPETTSRLAKVNIVDELINDLRSSDLTQRRKAIWDLGQKGDSRAIQPLVDLMIDADSQQRSLILAALAEIGTRTLKPMNRALAISLQDESPNVRQNAIRDLTRVYDMMQQMSQMLSHAMQDPDAEVQATAKYALSKMNSIRALPEGETEDEENPTQPSP</sequence>
<evidence type="ECO:0000256" key="7">
    <source>
        <dbReference type="SAM" id="SignalP"/>
    </source>
</evidence>
<dbReference type="GO" id="GO:0016829">
    <property type="term" value="F:lyase activity"/>
    <property type="evidence" value="ECO:0007669"/>
    <property type="project" value="UniProtKB-KW"/>
</dbReference>
<dbReference type="InterPro" id="IPR016024">
    <property type="entry name" value="ARM-type_fold"/>
</dbReference>
<name>A0A8J6XVB2_9CYAN</name>
<dbReference type="Pfam" id="PF13646">
    <property type="entry name" value="HEAT_2"/>
    <property type="match status" value="1"/>
</dbReference>
<evidence type="ECO:0000256" key="6">
    <source>
        <dbReference type="SAM" id="Phobius"/>
    </source>
</evidence>
<dbReference type="Pfam" id="PF01471">
    <property type="entry name" value="PG_binding_1"/>
    <property type="match status" value="1"/>
</dbReference>
<keyword evidence="10" id="KW-1185">Reference proteome</keyword>
<protein>
    <submittedName>
        <fullName evidence="9">Peptidoglycan-binding protein</fullName>
    </submittedName>
</protein>
<dbReference type="GO" id="GO:0030089">
    <property type="term" value="C:phycobilisome"/>
    <property type="evidence" value="ECO:0007669"/>
    <property type="project" value="UniProtKB-KW"/>
</dbReference>
<evidence type="ECO:0000256" key="1">
    <source>
        <dbReference type="ARBA" id="ARBA00009299"/>
    </source>
</evidence>
<evidence type="ECO:0000256" key="4">
    <source>
        <dbReference type="ARBA" id="ARBA00023239"/>
    </source>
</evidence>
<dbReference type="PANTHER" id="PTHR12697:SF5">
    <property type="entry name" value="DEOXYHYPUSINE HYDROXYLASE"/>
    <property type="match status" value="1"/>
</dbReference>
<keyword evidence="7" id="KW-0732">Signal</keyword>
<dbReference type="Gene3D" id="1.25.10.10">
    <property type="entry name" value="Leucine-rich Repeat Variant"/>
    <property type="match status" value="1"/>
</dbReference>
<keyword evidence="3" id="KW-0605">Phycobilisome</keyword>
<comment type="caution">
    <text evidence="9">The sequence shown here is derived from an EMBL/GenBank/DDBJ whole genome shotgun (WGS) entry which is preliminary data.</text>
</comment>
<dbReference type="Pfam" id="PF03130">
    <property type="entry name" value="HEAT_PBS"/>
    <property type="match status" value="1"/>
</dbReference>
<dbReference type="InterPro" id="IPR004155">
    <property type="entry name" value="PBS_lyase_HEAT"/>
</dbReference>
<organism evidence="9 10">
    <name type="scientific">Iningainema tapete BLCC-T55</name>
    <dbReference type="NCBI Taxonomy" id="2748662"/>
    <lineage>
        <taxon>Bacteria</taxon>
        <taxon>Bacillati</taxon>
        <taxon>Cyanobacteriota</taxon>
        <taxon>Cyanophyceae</taxon>
        <taxon>Nostocales</taxon>
        <taxon>Scytonemataceae</taxon>
        <taxon>Iningainema tapete</taxon>
    </lineage>
</organism>
<evidence type="ECO:0000256" key="5">
    <source>
        <dbReference type="SAM" id="MobiDB-lite"/>
    </source>
</evidence>
<keyword evidence="6" id="KW-0812">Transmembrane</keyword>
<evidence type="ECO:0000259" key="8">
    <source>
        <dbReference type="Pfam" id="PF01471"/>
    </source>
</evidence>
<evidence type="ECO:0000256" key="3">
    <source>
        <dbReference type="ARBA" id="ARBA00022738"/>
    </source>
</evidence>
<dbReference type="Gene3D" id="1.10.101.10">
    <property type="entry name" value="PGBD-like superfamily/PGBD"/>
    <property type="match status" value="1"/>
</dbReference>
<proteinExistence type="inferred from homology"/>
<dbReference type="AlphaFoldDB" id="A0A8J6XVB2"/>
<evidence type="ECO:0000256" key="2">
    <source>
        <dbReference type="ARBA" id="ARBA00022549"/>
    </source>
</evidence>
<keyword evidence="2" id="KW-0042">Antenna complex</keyword>
<feature type="signal peptide" evidence="7">
    <location>
        <begin position="1"/>
        <end position="26"/>
    </location>
</feature>
<dbReference type="InterPro" id="IPR002477">
    <property type="entry name" value="Peptidoglycan-bd-like"/>
</dbReference>
<dbReference type="InterPro" id="IPR036366">
    <property type="entry name" value="PGBDSf"/>
</dbReference>
<dbReference type="RefSeq" id="WP_190831189.1">
    <property type="nucleotide sequence ID" value="NZ_CAWPPI010000069.1"/>
</dbReference>
<feature type="region of interest" description="Disordered" evidence="5">
    <location>
        <begin position="344"/>
        <end position="366"/>
    </location>
</feature>
<keyword evidence="4" id="KW-0456">Lyase</keyword>
<dbReference type="SUPFAM" id="SSF47090">
    <property type="entry name" value="PGBD-like"/>
    <property type="match status" value="1"/>
</dbReference>
<dbReference type="InterPro" id="IPR011989">
    <property type="entry name" value="ARM-like"/>
</dbReference>
<dbReference type="InterPro" id="IPR036365">
    <property type="entry name" value="PGBD-like_sf"/>
</dbReference>
<keyword evidence="6" id="KW-1133">Transmembrane helix</keyword>
<dbReference type="PANTHER" id="PTHR12697">
    <property type="entry name" value="PBS LYASE HEAT-LIKE PROTEIN"/>
    <property type="match status" value="1"/>
</dbReference>